<proteinExistence type="predicted"/>
<keyword evidence="1" id="KW-0812">Transmembrane</keyword>
<accession>A0A9W8UW26</accession>
<sequence length="78" mass="8738">MASKSFDKTKVEHGDDIHDVDVVVQLAHDVENQDLSPWTPRMFRLYLVLGCAYLCGCLNGMSIRDITIRNPSSQDLAS</sequence>
<dbReference type="AlphaFoldDB" id="A0A9W8UW26"/>
<evidence type="ECO:0000256" key="1">
    <source>
        <dbReference type="SAM" id="Phobius"/>
    </source>
</evidence>
<evidence type="ECO:0000313" key="3">
    <source>
        <dbReference type="Proteomes" id="UP001152087"/>
    </source>
</evidence>
<keyword evidence="1" id="KW-1133">Transmembrane helix</keyword>
<keyword evidence="3" id="KW-1185">Reference proteome</keyword>
<organism evidence="2 3">
    <name type="scientific">Fusarium falciforme</name>
    <dbReference type="NCBI Taxonomy" id="195108"/>
    <lineage>
        <taxon>Eukaryota</taxon>
        <taxon>Fungi</taxon>
        <taxon>Dikarya</taxon>
        <taxon>Ascomycota</taxon>
        <taxon>Pezizomycotina</taxon>
        <taxon>Sordariomycetes</taxon>
        <taxon>Hypocreomycetidae</taxon>
        <taxon>Hypocreales</taxon>
        <taxon>Nectriaceae</taxon>
        <taxon>Fusarium</taxon>
        <taxon>Fusarium solani species complex</taxon>
    </lineage>
</organism>
<protein>
    <submittedName>
        <fullName evidence="2">Uncharacterized protein</fullName>
    </submittedName>
</protein>
<keyword evidence="1" id="KW-0472">Membrane</keyword>
<comment type="caution">
    <text evidence="2">The sequence shown here is derived from an EMBL/GenBank/DDBJ whole genome shotgun (WGS) entry which is preliminary data.</text>
</comment>
<evidence type="ECO:0000313" key="2">
    <source>
        <dbReference type="EMBL" id="KAJ4181491.1"/>
    </source>
</evidence>
<feature type="transmembrane region" description="Helical" evidence="1">
    <location>
        <begin position="43"/>
        <end position="63"/>
    </location>
</feature>
<dbReference type="Proteomes" id="UP001152087">
    <property type="component" value="Unassembled WGS sequence"/>
</dbReference>
<gene>
    <name evidence="2" type="ORF">NW755_011028</name>
</gene>
<reference evidence="2" key="1">
    <citation type="submission" date="2022-09" db="EMBL/GenBank/DDBJ databases">
        <title>Fusarium specimens isolated from Avocado Roots.</title>
        <authorList>
            <person name="Stajich J."/>
            <person name="Roper C."/>
            <person name="Heimlech-Rivalta G."/>
        </authorList>
    </citation>
    <scope>NUCLEOTIDE SEQUENCE</scope>
    <source>
        <strain evidence="2">A02</strain>
    </source>
</reference>
<name>A0A9W8UW26_9HYPO</name>
<dbReference type="EMBL" id="JAOQAV010000040">
    <property type="protein sequence ID" value="KAJ4181491.1"/>
    <property type="molecule type" value="Genomic_DNA"/>
</dbReference>